<feature type="signal peptide" evidence="1">
    <location>
        <begin position="1"/>
        <end position="18"/>
    </location>
</feature>
<organism evidence="3 4">
    <name type="scientific">Hydra vulgaris</name>
    <name type="common">Hydra</name>
    <name type="synonym">Hydra attenuata</name>
    <dbReference type="NCBI Taxonomy" id="6087"/>
    <lineage>
        <taxon>Eukaryota</taxon>
        <taxon>Metazoa</taxon>
        <taxon>Cnidaria</taxon>
        <taxon>Hydrozoa</taxon>
        <taxon>Hydroidolina</taxon>
        <taxon>Anthoathecata</taxon>
        <taxon>Aplanulata</taxon>
        <taxon>Hydridae</taxon>
        <taxon>Hydra</taxon>
    </lineage>
</organism>
<evidence type="ECO:0000256" key="1">
    <source>
        <dbReference type="SAM" id="SignalP"/>
    </source>
</evidence>
<feature type="chain" id="PRO_5046491892" evidence="1">
    <location>
        <begin position="19"/>
        <end position="443"/>
    </location>
</feature>
<dbReference type="InterPro" id="IPR023346">
    <property type="entry name" value="Lysozyme-like_dom_sf"/>
</dbReference>
<dbReference type="Gene3D" id="3.30.20.10">
    <property type="entry name" value="Endochitinase, domain 2"/>
    <property type="match status" value="1"/>
</dbReference>
<dbReference type="SUPFAM" id="SSF53955">
    <property type="entry name" value="Lysozyme-like"/>
    <property type="match status" value="1"/>
</dbReference>
<gene>
    <name evidence="4" type="primary">LOC100214594</name>
</gene>
<sequence length="443" mass="50002">MVLLGLFIVCCVISNAASSCPDHIKYGKPPPTTCQKPTDPLKKPPSKLEEWFTEKVFNDLFPKANLGWGPSDCRPYNYKAFVIAARYFPKFGTEHVLTDPTKKPLLTKYTPLETYKRDLAAFFSHAVQETGENDANLYRILPKDQAHDCFYKGGFFNWFEGGPNSPFVKNGGLDPNDGEFCTAAARYCDDGSNTKWFYPCNPSQSGSWYQGCYYGRGAIQISYNYNYGLFNRWLKQQGITHQGKPIDVLANPNLIMTKTDPPLSIMASLWFYMTPQSPKPSMHDIVIGNWVSADDDYRGGVFGPTSLVINNECGDEDAAEPGGAGESRRIKAFRWFTNYFKVPFNTGNSKTLSCKLFNGGSRKFAFKDDRFVANSWDANWKTSWDPSKPCECAMQKYQGYIPAYDPNIMPHFSAENAQNKAWCEELYQKGWGNQGCAAYKPKL</sequence>
<accession>A0ABM4CXD6</accession>
<protein>
    <submittedName>
        <fullName evidence="4">Uncharacterized protein LOC100214594</fullName>
    </submittedName>
</protein>
<proteinExistence type="predicted"/>
<name>A0ABM4CXD6_HYDVU</name>
<keyword evidence="1" id="KW-0732">Signal</keyword>
<dbReference type="InterPro" id="IPR000726">
    <property type="entry name" value="Glyco_hydro_19_cat"/>
</dbReference>
<dbReference type="RefSeq" id="XP_065666609.1">
    <property type="nucleotide sequence ID" value="XM_065810537.1"/>
</dbReference>
<dbReference type="GeneID" id="100214594"/>
<evidence type="ECO:0000259" key="2">
    <source>
        <dbReference type="Pfam" id="PF00182"/>
    </source>
</evidence>
<evidence type="ECO:0000313" key="3">
    <source>
        <dbReference type="Proteomes" id="UP001652625"/>
    </source>
</evidence>
<dbReference type="Pfam" id="PF00182">
    <property type="entry name" value="Glyco_hydro_19"/>
    <property type="match status" value="1"/>
</dbReference>
<reference evidence="4" key="1">
    <citation type="submission" date="2025-08" db="UniProtKB">
        <authorList>
            <consortium name="RefSeq"/>
        </authorList>
    </citation>
    <scope>IDENTIFICATION</scope>
</reference>
<dbReference type="CDD" id="cd00325">
    <property type="entry name" value="chitinase_GH19"/>
    <property type="match status" value="1"/>
</dbReference>
<dbReference type="Gene3D" id="1.10.530.10">
    <property type="match status" value="1"/>
</dbReference>
<feature type="domain" description="Glycoside hydrolase family 19 catalytic" evidence="2">
    <location>
        <begin position="176"/>
        <end position="311"/>
    </location>
</feature>
<dbReference type="PANTHER" id="PTHR47836">
    <property type="entry name" value="PROTEIN CBG09520-RELATED"/>
    <property type="match status" value="1"/>
</dbReference>
<dbReference type="PANTHER" id="PTHR47836:SF2">
    <property type="entry name" value="GLYCOSIDE HYDROLASE FAMILY 19 CATALYTIC DOMAIN-CONTAINING PROTEIN"/>
    <property type="match status" value="1"/>
</dbReference>
<dbReference type="Proteomes" id="UP001652625">
    <property type="component" value="Chromosome 11"/>
</dbReference>
<evidence type="ECO:0000313" key="4">
    <source>
        <dbReference type="RefSeq" id="XP_065666609.1"/>
    </source>
</evidence>
<keyword evidence="3" id="KW-1185">Reference proteome</keyword>